<protein>
    <submittedName>
        <fullName evidence="2">Pyrimidine operon attenuation protein / uracil phosphoribosyltransferase</fullName>
    </submittedName>
</protein>
<dbReference type="Gene3D" id="3.40.50.2020">
    <property type="match status" value="1"/>
</dbReference>
<dbReference type="InterPro" id="IPR050137">
    <property type="entry name" value="PyrR_bifunctional"/>
</dbReference>
<dbReference type="GO" id="GO:0016757">
    <property type="term" value="F:glycosyltransferase activity"/>
    <property type="evidence" value="ECO:0007669"/>
    <property type="project" value="UniProtKB-KW"/>
</dbReference>
<dbReference type="PANTHER" id="PTHR11608">
    <property type="entry name" value="BIFUNCTIONAL PROTEIN PYRR"/>
    <property type="match status" value="1"/>
</dbReference>
<gene>
    <name evidence="2" type="ORF">SAMN05421813_11168</name>
</gene>
<accession>A0A1G9SXS6</accession>
<dbReference type="InterPro" id="IPR029057">
    <property type="entry name" value="PRTase-like"/>
</dbReference>
<keyword evidence="2" id="KW-0808">Transferase</keyword>
<name>A0A1G9SXS6_9SPHI</name>
<dbReference type="PANTHER" id="PTHR11608:SF0">
    <property type="entry name" value="BIFUNCTIONAL PROTEIN PYRR"/>
    <property type="match status" value="1"/>
</dbReference>
<feature type="domain" description="Phosphoribosyltransferase" evidence="1">
    <location>
        <begin position="14"/>
        <end position="164"/>
    </location>
</feature>
<proteinExistence type="predicted"/>
<sequence length="175" mass="19730">MKFQKTMAGKKLLILNKKQIQQRIDRMAYQILEDNLGEEELIMAGIVDKGYVIAKRLKTVLESISEIKVTLMKIEINKDISHLDANADLDLDLVSNKVVILVDDVLNSGRALAYGLGVFLDIPLKKLRTLVLIDRSHRNFPVSPDFTGLELATILKEHVDVVLDEKSEEDAVYLS</sequence>
<dbReference type="CDD" id="cd06223">
    <property type="entry name" value="PRTases_typeI"/>
    <property type="match status" value="1"/>
</dbReference>
<keyword evidence="2" id="KW-0328">Glycosyltransferase</keyword>
<dbReference type="InterPro" id="IPR000836">
    <property type="entry name" value="PRTase_dom"/>
</dbReference>
<dbReference type="EMBL" id="FNHH01000011">
    <property type="protein sequence ID" value="SDM40212.1"/>
    <property type="molecule type" value="Genomic_DNA"/>
</dbReference>
<dbReference type="SUPFAM" id="SSF53271">
    <property type="entry name" value="PRTase-like"/>
    <property type="match status" value="1"/>
</dbReference>
<dbReference type="Pfam" id="PF00156">
    <property type="entry name" value="Pribosyltran"/>
    <property type="match status" value="1"/>
</dbReference>
<dbReference type="Proteomes" id="UP000199226">
    <property type="component" value="Unassembled WGS sequence"/>
</dbReference>
<evidence type="ECO:0000259" key="1">
    <source>
        <dbReference type="Pfam" id="PF00156"/>
    </source>
</evidence>
<organism evidence="2 3">
    <name type="scientific">Daejeonella rubra</name>
    <dbReference type="NCBI Taxonomy" id="990371"/>
    <lineage>
        <taxon>Bacteria</taxon>
        <taxon>Pseudomonadati</taxon>
        <taxon>Bacteroidota</taxon>
        <taxon>Sphingobacteriia</taxon>
        <taxon>Sphingobacteriales</taxon>
        <taxon>Sphingobacteriaceae</taxon>
        <taxon>Daejeonella</taxon>
    </lineage>
</organism>
<evidence type="ECO:0000313" key="3">
    <source>
        <dbReference type="Proteomes" id="UP000199226"/>
    </source>
</evidence>
<keyword evidence="3" id="KW-1185">Reference proteome</keyword>
<dbReference type="AlphaFoldDB" id="A0A1G9SXS6"/>
<dbReference type="STRING" id="990371.SAMN05421813_11168"/>
<evidence type="ECO:0000313" key="2">
    <source>
        <dbReference type="EMBL" id="SDM40212.1"/>
    </source>
</evidence>
<reference evidence="3" key="1">
    <citation type="submission" date="2016-10" db="EMBL/GenBank/DDBJ databases">
        <authorList>
            <person name="Varghese N."/>
            <person name="Submissions S."/>
        </authorList>
    </citation>
    <scope>NUCLEOTIDE SEQUENCE [LARGE SCALE GENOMIC DNA]</scope>
    <source>
        <strain evidence="3">DSM 24536</strain>
    </source>
</reference>